<feature type="region of interest" description="Disordered" evidence="10">
    <location>
        <begin position="1"/>
        <end position="31"/>
    </location>
</feature>
<comment type="similarity">
    <text evidence="2">Belongs to the flagellar radial spoke RSP3 family.</text>
</comment>
<accession>A0AAW2ZSA2</accession>
<dbReference type="Pfam" id="PF06098">
    <property type="entry name" value="Radial_spoke_3"/>
    <property type="match status" value="1"/>
</dbReference>
<keyword evidence="3" id="KW-0963">Cytoplasm</keyword>
<evidence type="ECO:0000256" key="8">
    <source>
        <dbReference type="ARBA" id="ARBA00023273"/>
    </source>
</evidence>
<dbReference type="PANTHER" id="PTHR21648">
    <property type="entry name" value="FLAGELLAR RADIAL SPOKE PROTEIN 3"/>
    <property type="match status" value="1"/>
</dbReference>
<comment type="subcellular location">
    <subcellularLocation>
        <location evidence="1">Cytoplasm</location>
        <location evidence="1">Cytoskeleton</location>
        <location evidence="1">Flagellum axoneme</location>
    </subcellularLocation>
</comment>
<protein>
    <submittedName>
        <fullName evidence="11">Rsph3</fullName>
    </submittedName>
</protein>
<proteinExistence type="inferred from homology"/>
<evidence type="ECO:0000256" key="5">
    <source>
        <dbReference type="ARBA" id="ARBA00022846"/>
    </source>
</evidence>
<evidence type="ECO:0000313" key="11">
    <source>
        <dbReference type="EMBL" id="KAL0491557.1"/>
    </source>
</evidence>
<evidence type="ECO:0000256" key="10">
    <source>
        <dbReference type="SAM" id="MobiDB-lite"/>
    </source>
</evidence>
<dbReference type="AlphaFoldDB" id="A0AAW2ZSA2"/>
<evidence type="ECO:0000256" key="9">
    <source>
        <dbReference type="SAM" id="Coils"/>
    </source>
</evidence>
<keyword evidence="8" id="KW-0966">Cell projection</keyword>
<evidence type="ECO:0000256" key="4">
    <source>
        <dbReference type="ARBA" id="ARBA00022553"/>
    </source>
</evidence>
<sequence>MKKLKEQQEKDKTVETTQPDEDAKSEGIIEQEDYLEPILDREIEEDLSTATAGFENRPPSPLFIAAKSGVEVGTQIEEDIFKFDHEVEPLLEILVGKTLEQSMLEVLREEEVQADKEQKRLFEQLRSAELAEAQKLEAMEVRREEEVNIRMKQEIAKKQQESQAKEKLSSKAFAKTFFSNLETSVFSTLEDQGYFYDVVQRDIEDNFMPWLIHSVQANMDRNKSARQMMDDIIKMTVRRIIDTGNKAREKHNVNTCNCPSCVEIRAQKEALESNEESELEIDLGATMRITPDMIKQEE</sequence>
<dbReference type="InterPro" id="IPR009290">
    <property type="entry name" value="Radial_spoke_3"/>
</dbReference>
<keyword evidence="6" id="KW-0969">Cilium</keyword>
<comment type="caution">
    <text evidence="11">The sequence shown here is derived from an EMBL/GenBank/DDBJ whole genome shotgun (WGS) entry which is preliminary data.</text>
</comment>
<keyword evidence="4" id="KW-0597">Phosphoprotein</keyword>
<dbReference type="GO" id="GO:0005929">
    <property type="term" value="C:cilium"/>
    <property type="evidence" value="ECO:0007669"/>
    <property type="project" value="TreeGrafter"/>
</dbReference>
<organism evidence="11 12">
    <name type="scientific">Acrasis kona</name>
    <dbReference type="NCBI Taxonomy" id="1008807"/>
    <lineage>
        <taxon>Eukaryota</taxon>
        <taxon>Discoba</taxon>
        <taxon>Heterolobosea</taxon>
        <taxon>Tetramitia</taxon>
        <taxon>Eutetramitia</taxon>
        <taxon>Acrasidae</taxon>
        <taxon>Acrasis</taxon>
    </lineage>
</organism>
<keyword evidence="5" id="KW-0282">Flagellum</keyword>
<keyword evidence="9" id="KW-0175">Coiled coil</keyword>
<reference evidence="11 12" key="1">
    <citation type="submission" date="2024-03" db="EMBL/GenBank/DDBJ databases">
        <title>The Acrasis kona genome and developmental transcriptomes reveal deep origins of eukaryotic multicellular pathways.</title>
        <authorList>
            <person name="Sheikh S."/>
            <person name="Fu C.-J."/>
            <person name="Brown M.W."/>
            <person name="Baldauf S.L."/>
        </authorList>
    </citation>
    <scope>NUCLEOTIDE SEQUENCE [LARGE SCALE GENOMIC DNA]</scope>
    <source>
        <strain evidence="11 12">ATCC MYA-3509</strain>
    </source>
</reference>
<evidence type="ECO:0000313" key="12">
    <source>
        <dbReference type="Proteomes" id="UP001431209"/>
    </source>
</evidence>
<evidence type="ECO:0000256" key="1">
    <source>
        <dbReference type="ARBA" id="ARBA00004611"/>
    </source>
</evidence>
<evidence type="ECO:0000256" key="2">
    <source>
        <dbReference type="ARBA" id="ARBA00006737"/>
    </source>
</evidence>
<dbReference type="PANTHER" id="PTHR21648:SF0">
    <property type="entry name" value="RADIAL SPOKE HEAD PROTEIN 3 HOMOLOG"/>
    <property type="match status" value="1"/>
</dbReference>
<evidence type="ECO:0000256" key="6">
    <source>
        <dbReference type="ARBA" id="ARBA00023069"/>
    </source>
</evidence>
<evidence type="ECO:0000256" key="7">
    <source>
        <dbReference type="ARBA" id="ARBA00023212"/>
    </source>
</evidence>
<keyword evidence="7" id="KW-0206">Cytoskeleton</keyword>
<keyword evidence="12" id="KW-1185">Reference proteome</keyword>
<gene>
    <name evidence="11" type="ORF">AKO1_000006</name>
</gene>
<dbReference type="EMBL" id="JAOPGA020001814">
    <property type="protein sequence ID" value="KAL0491557.1"/>
    <property type="molecule type" value="Genomic_DNA"/>
</dbReference>
<feature type="coiled-coil region" evidence="9">
    <location>
        <begin position="104"/>
        <end position="161"/>
    </location>
</feature>
<feature type="compositionally biased region" description="Basic and acidic residues" evidence="10">
    <location>
        <begin position="1"/>
        <end position="14"/>
    </location>
</feature>
<evidence type="ECO:0000256" key="3">
    <source>
        <dbReference type="ARBA" id="ARBA00022490"/>
    </source>
</evidence>
<name>A0AAW2ZSA2_9EUKA</name>
<dbReference type="Proteomes" id="UP001431209">
    <property type="component" value="Unassembled WGS sequence"/>
</dbReference>